<reference evidence="2" key="2">
    <citation type="submission" date="2023-06" db="EMBL/GenBank/DDBJ databases">
        <authorList>
            <person name="Ma L."/>
            <person name="Liu K.-W."/>
            <person name="Li Z."/>
            <person name="Hsiao Y.-Y."/>
            <person name="Qi Y."/>
            <person name="Fu T."/>
            <person name="Tang G."/>
            <person name="Zhang D."/>
            <person name="Sun W.-H."/>
            <person name="Liu D.-K."/>
            <person name="Li Y."/>
            <person name="Chen G.-Z."/>
            <person name="Liu X.-D."/>
            <person name="Liao X.-Y."/>
            <person name="Jiang Y.-T."/>
            <person name="Yu X."/>
            <person name="Hao Y."/>
            <person name="Huang J."/>
            <person name="Zhao X.-W."/>
            <person name="Ke S."/>
            <person name="Chen Y.-Y."/>
            <person name="Wu W.-L."/>
            <person name="Hsu J.-L."/>
            <person name="Lin Y.-F."/>
            <person name="Huang M.-D."/>
            <person name="Li C.-Y."/>
            <person name="Huang L."/>
            <person name="Wang Z.-W."/>
            <person name="Zhao X."/>
            <person name="Zhong W.-Y."/>
            <person name="Peng D.-H."/>
            <person name="Ahmad S."/>
            <person name="Lan S."/>
            <person name="Zhang J.-S."/>
            <person name="Tsai W.-C."/>
            <person name="Van De Peer Y."/>
            <person name="Liu Z.-J."/>
        </authorList>
    </citation>
    <scope>NUCLEOTIDE SEQUENCE</scope>
    <source>
        <strain evidence="2">SCP</strain>
        <tissue evidence="2">Leaves</tissue>
    </source>
</reference>
<gene>
    <name evidence="2" type="ORF">QJS04_geneDACA015116</name>
</gene>
<evidence type="ECO:0000256" key="1">
    <source>
        <dbReference type="SAM" id="Phobius"/>
    </source>
</evidence>
<dbReference type="EMBL" id="JAUJYN010000001">
    <property type="protein sequence ID" value="KAK1280129.1"/>
    <property type="molecule type" value="Genomic_DNA"/>
</dbReference>
<reference evidence="2" key="1">
    <citation type="journal article" date="2023" name="Nat. Commun.">
        <title>Diploid and tetraploid genomes of Acorus and the evolution of monocots.</title>
        <authorList>
            <person name="Ma L."/>
            <person name="Liu K.W."/>
            <person name="Li Z."/>
            <person name="Hsiao Y.Y."/>
            <person name="Qi Y."/>
            <person name="Fu T."/>
            <person name="Tang G.D."/>
            <person name="Zhang D."/>
            <person name="Sun W.H."/>
            <person name="Liu D.K."/>
            <person name="Li Y."/>
            <person name="Chen G.Z."/>
            <person name="Liu X.D."/>
            <person name="Liao X.Y."/>
            <person name="Jiang Y.T."/>
            <person name="Yu X."/>
            <person name="Hao Y."/>
            <person name="Huang J."/>
            <person name="Zhao X.W."/>
            <person name="Ke S."/>
            <person name="Chen Y.Y."/>
            <person name="Wu W.L."/>
            <person name="Hsu J.L."/>
            <person name="Lin Y.F."/>
            <person name="Huang M.D."/>
            <person name="Li C.Y."/>
            <person name="Huang L."/>
            <person name="Wang Z.W."/>
            <person name="Zhao X."/>
            <person name="Zhong W.Y."/>
            <person name="Peng D.H."/>
            <person name="Ahmad S."/>
            <person name="Lan S."/>
            <person name="Zhang J.S."/>
            <person name="Tsai W.C."/>
            <person name="Van de Peer Y."/>
            <person name="Liu Z.J."/>
        </authorList>
    </citation>
    <scope>NUCLEOTIDE SEQUENCE</scope>
    <source>
        <strain evidence="2">SCP</strain>
    </source>
</reference>
<proteinExistence type="predicted"/>
<evidence type="ECO:0000313" key="2">
    <source>
        <dbReference type="EMBL" id="KAK1280129.1"/>
    </source>
</evidence>
<keyword evidence="1" id="KW-0812">Transmembrane</keyword>
<comment type="caution">
    <text evidence="2">The sequence shown here is derived from an EMBL/GenBank/DDBJ whole genome shotgun (WGS) entry which is preliminary data.</text>
</comment>
<feature type="transmembrane region" description="Helical" evidence="1">
    <location>
        <begin position="21"/>
        <end position="38"/>
    </location>
</feature>
<dbReference type="Proteomes" id="UP001179952">
    <property type="component" value="Unassembled WGS sequence"/>
</dbReference>
<accession>A0AAV9BW17</accession>
<dbReference type="AlphaFoldDB" id="A0AAV9BW17"/>
<protein>
    <submittedName>
        <fullName evidence="2">Uncharacterized protein</fullName>
    </submittedName>
</protein>
<keyword evidence="3" id="KW-1185">Reference proteome</keyword>
<name>A0AAV9BW17_ACOGR</name>
<sequence length="53" mass="6234">MLKIHDCRRTEMQSFHSCRSFKGNLFLWITSFIYIRVLELSQVHVPLLVGGII</sequence>
<keyword evidence="1" id="KW-0472">Membrane</keyword>
<keyword evidence="1" id="KW-1133">Transmembrane helix</keyword>
<organism evidence="2 3">
    <name type="scientific">Acorus gramineus</name>
    <name type="common">Dwarf sweet flag</name>
    <dbReference type="NCBI Taxonomy" id="55184"/>
    <lineage>
        <taxon>Eukaryota</taxon>
        <taxon>Viridiplantae</taxon>
        <taxon>Streptophyta</taxon>
        <taxon>Embryophyta</taxon>
        <taxon>Tracheophyta</taxon>
        <taxon>Spermatophyta</taxon>
        <taxon>Magnoliopsida</taxon>
        <taxon>Liliopsida</taxon>
        <taxon>Acoraceae</taxon>
        <taxon>Acorus</taxon>
    </lineage>
</organism>
<evidence type="ECO:0000313" key="3">
    <source>
        <dbReference type="Proteomes" id="UP001179952"/>
    </source>
</evidence>